<name>A0A101LZ17_PICGL</name>
<organism evidence="1">
    <name type="scientific">Picea glauca</name>
    <name type="common">White spruce</name>
    <name type="synonym">Pinus glauca</name>
    <dbReference type="NCBI Taxonomy" id="3330"/>
    <lineage>
        <taxon>Eukaryota</taxon>
        <taxon>Viridiplantae</taxon>
        <taxon>Streptophyta</taxon>
        <taxon>Embryophyta</taxon>
        <taxon>Tracheophyta</taxon>
        <taxon>Spermatophyta</taxon>
        <taxon>Pinopsida</taxon>
        <taxon>Pinidae</taxon>
        <taxon>Conifers I</taxon>
        <taxon>Pinales</taxon>
        <taxon>Pinaceae</taxon>
        <taxon>Picea</taxon>
    </lineage>
</organism>
<dbReference type="AlphaFoldDB" id="A0A101LZ17"/>
<gene>
    <name evidence="1" type="ORF">ABT39_MTgene4962</name>
</gene>
<evidence type="ECO:0000313" key="1">
    <source>
        <dbReference type="EMBL" id="KUM47967.1"/>
    </source>
</evidence>
<proteinExistence type="predicted"/>
<keyword evidence="1" id="KW-0496">Mitochondrion</keyword>
<sequence length="49" mass="5312">MNYSSFHTGTPLVARHSASQAPSLPVSLIIVPVLINQGLDLDKLNLRIN</sequence>
<protein>
    <submittedName>
        <fullName evidence="1">Uncharacterized protein</fullName>
    </submittedName>
</protein>
<accession>A0A101LZ17</accession>
<dbReference type="EMBL" id="LKAM01000006">
    <property type="protein sequence ID" value="KUM47967.1"/>
    <property type="molecule type" value="Genomic_DNA"/>
</dbReference>
<geneLocation type="mitochondrion" evidence="1"/>
<reference evidence="1" key="1">
    <citation type="journal article" date="2015" name="Genome Biol. Evol.">
        <title>Organellar Genomes of White Spruce (Picea glauca): Assembly and Annotation.</title>
        <authorList>
            <person name="Jackman S.D."/>
            <person name="Warren R.L."/>
            <person name="Gibb E.A."/>
            <person name="Vandervalk B.P."/>
            <person name="Mohamadi H."/>
            <person name="Chu J."/>
            <person name="Raymond A."/>
            <person name="Pleasance S."/>
            <person name="Coope R."/>
            <person name="Wildung M.R."/>
            <person name="Ritland C.E."/>
            <person name="Bousquet J."/>
            <person name="Jones S.J."/>
            <person name="Bohlmann J."/>
            <person name="Birol I."/>
        </authorList>
    </citation>
    <scope>NUCLEOTIDE SEQUENCE [LARGE SCALE GENOMIC DNA]</scope>
    <source>
        <tissue evidence="1">Flushing bud</tissue>
    </source>
</reference>
<comment type="caution">
    <text evidence="1">The sequence shown here is derived from an EMBL/GenBank/DDBJ whole genome shotgun (WGS) entry which is preliminary data.</text>
</comment>